<evidence type="ECO:0000256" key="1">
    <source>
        <dbReference type="ARBA" id="ARBA00022491"/>
    </source>
</evidence>
<comment type="caution">
    <text evidence="7">The sequence shown here is derived from an EMBL/GenBank/DDBJ whole genome shotgun (WGS) entry which is preliminary data.</text>
</comment>
<feature type="DNA-binding region" description="H-T-H motif" evidence="5">
    <location>
        <begin position="43"/>
        <end position="62"/>
    </location>
</feature>
<dbReference type="InterPro" id="IPR009057">
    <property type="entry name" value="Homeodomain-like_sf"/>
</dbReference>
<dbReference type="PANTHER" id="PTHR30055:SF175">
    <property type="entry name" value="HTH-TYPE TRANSCRIPTIONAL REPRESSOR KSTR2"/>
    <property type="match status" value="1"/>
</dbReference>
<dbReference type="PANTHER" id="PTHR30055">
    <property type="entry name" value="HTH-TYPE TRANSCRIPTIONAL REGULATOR RUTR"/>
    <property type="match status" value="1"/>
</dbReference>
<gene>
    <name evidence="7" type="ORF">DLM86_05335</name>
</gene>
<keyword evidence="2" id="KW-0805">Transcription regulation</keyword>
<keyword evidence="4" id="KW-0804">Transcription</keyword>
<dbReference type="PROSITE" id="PS50977">
    <property type="entry name" value="HTH_TETR_2"/>
    <property type="match status" value="1"/>
</dbReference>
<dbReference type="InterPro" id="IPR050109">
    <property type="entry name" value="HTH-type_TetR-like_transc_reg"/>
</dbReference>
<protein>
    <submittedName>
        <fullName evidence="7">TetR/AcrR family transcriptional regulator</fullName>
    </submittedName>
</protein>
<dbReference type="GO" id="GO:0003700">
    <property type="term" value="F:DNA-binding transcription factor activity"/>
    <property type="evidence" value="ECO:0007669"/>
    <property type="project" value="TreeGrafter"/>
</dbReference>
<dbReference type="Gene3D" id="1.10.357.10">
    <property type="entry name" value="Tetracycline Repressor, domain 2"/>
    <property type="match status" value="1"/>
</dbReference>
<dbReference type="PRINTS" id="PR00455">
    <property type="entry name" value="HTHTETR"/>
</dbReference>
<keyword evidence="1" id="KW-0678">Repressor</keyword>
<evidence type="ECO:0000256" key="4">
    <source>
        <dbReference type="ARBA" id="ARBA00023163"/>
    </source>
</evidence>
<dbReference type="RefSeq" id="WP_110838928.1">
    <property type="nucleotide sequence ID" value="NZ_QJVJ01000002.1"/>
</dbReference>
<proteinExistence type="predicted"/>
<evidence type="ECO:0000313" key="7">
    <source>
        <dbReference type="EMBL" id="PYI56402.1"/>
    </source>
</evidence>
<dbReference type="GO" id="GO:0000976">
    <property type="term" value="F:transcription cis-regulatory region binding"/>
    <property type="evidence" value="ECO:0007669"/>
    <property type="project" value="TreeGrafter"/>
</dbReference>
<dbReference type="InterPro" id="IPR001647">
    <property type="entry name" value="HTH_TetR"/>
</dbReference>
<evidence type="ECO:0000256" key="5">
    <source>
        <dbReference type="PROSITE-ProRule" id="PRU00335"/>
    </source>
</evidence>
<evidence type="ECO:0000256" key="2">
    <source>
        <dbReference type="ARBA" id="ARBA00023015"/>
    </source>
</evidence>
<sequence>MTDIRPAKRKPGRPKADVPSNVMPALLRTASVLFMEYGYDSVSLGQIAAACGVTKASVYYYFPNKAELFVSAVTTMLAGIGKRTSELLDRPGPLRERLTDVADAYMRHAHVDFESLLREAGSSLSPEQLGTIREAERSVHDVLAAAFRKEMEAGAIRPGDPFLYAYAFSSLMMLGSRTPDASRGRDGKTDALAGVTASDIVGLFWNGVGLMV</sequence>
<keyword evidence="8" id="KW-1185">Reference proteome</keyword>
<reference evidence="7 8" key="1">
    <citation type="submission" date="2018-05" db="EMBL/GenBank/DDBJ databases">
        <title>Paenibacillus flagellatus sp. nov., isolated from selenium mineral soil.</title>
        <authorList>
            <person name="Dai X."/>
        </authorList>
    </citation>
    <scope>NUCLEOTIDE SEQUENCE [LARGE SCALE GENOMIC DNA]</scope>
    <source>
        <strain evidence="7 8">DXL2</strain>
    </source>
</reference>
<dbReference type="SUPFAM" id="SSF48498">
    <property type="entry name" value="Tetracyclin repressor-like, C-terminal domain"/>
    <property type="match status" value="1"/>
</dbReference>
<evidence type="ECO:0000259" key="6">
    <source>
        <dbReference type="PROSITE" id="PS50977"/>
    </source>
</evidence>
<feature type="domain" description="HTH tetR-type" evidence="6">
    <location>
        <begin position="20"/>
        <end position="80"/>
    </location>
</feature>
<name>A0A2V5KBP9_9BACL</name>
<dbReference type="PROSITE" id="PS01081">
    <property type="entry name" value="HTH_TETR_1"/>
    <property type="match status" value="1"/>
</dbReference>
<dbReference type="OrthoDB" id="2732116at2"/>
<keyword evidence="3 5" id="KW-0238">DNA-binding</keyword>
<evidence type="ECO:0000313" key="8">
    <source>
        <dbReference type="Proteomes" id="UP000247476"/>
    </source>
</evidence>
<dbReference type="SUPFAM" id="SSF46689">
    <property type="entry name" value="Homeodomain-like"/>
    <property type="match status" value="1"/>
</dbReference>
<dbReference type="InterPro" id="IPR023772">
    <property type="entry name" value="DNA-bd_HTH_TetR-type_CS"/>
</dbReference>
<organism evidence="7 8">
    <name type="scientific">Paenibacillus flagellatus</name>
    <dbReference type="NCBI Taxonomy" id="2211139"/>
    <lineage>
        <taxon>Bacteria</taxon>
        <taxon>Bacillati</taxon>
        <taxon>Bacillota</taxon>
        <taxon>Bacilli</taxon>
        <taxon>Bacillales</taxon>
        <taxon>Paenibacillaceae</taxon>
        <taxon>Paenibacillus</taxon>
    </lineage>
</organism>
<dbReference type="InterPro" id="IPR036271">
    <property type="entry name" value="Tet_transcr_reg_TetR-rel_C_sf"/>
</dbReference>
<dbReference type="Pfam" id="PF00440">
    <property type="entry name" value="TetR_N"/>
    <property type="match status" value="1"/>
</dbReference>
<dbReference type="Proteomes" id="UP000247476">
    <property type="component" value="Unassembled WGS sequence"/>
</dbReference>
<dbReference type="Gene3D" id="1.10.10.60">
    <property type="entry name" value="Homeodomain-like"/>
    <property type="match status" value="1"/>
</dbReference>
<accession>A0A2V5KBP9</accession>
<dbReference type="AlphaFoldDB" id="A0A2V5KBP9"/>
<dbReference type="EMBL" id="QJVJ01000002">
    <property type="protein sequence ID" value="PYI56402.1"/>
    <property type="molecule type" value="Genomic_DNA"/>
</dbReference>
<evidence type="ECO:0000256" key="3">
    <source>
        <dbReference type="ARBA" id="ARBA00023125"/>
    </source>
</evidence>